<name>A0ABV8ABI8_9DEIO</name>
<organism evidence="1 2">
    <name type="scientific">Deinococcus antarcticus</name>
    <dbReference type="NCBI Taxonomy" id="1298767"/>
    <lineage>
        <taxon>Bacteria</taxon>
        <taxon>Thermotogati</taxon>
        <taxon>Deinococcota</taxon>
        <taxon>Deinococci</taxon>
        <taxon>Deinococcales</taxon>
        <taxon>Deinococcaceae</taxon>
        <taxon>Deinococcus</taxon>
    </lineage>
</organism>
<reference evidence="2" key="1">
    <citation type="journal article" date="2019" name="Int. J. Syst. Evol. Microbiol.">
        <title>The Global Catalogue of Microorganisms (GCM) 10K type strain sequencing project: providing services to taxonomists for standard genome sequencing and annotation.</title>
        <authorList>
            <consortium name="The Broad Institute Genomics Platform"/>
            <consortium name="The Broad Institute Genome Sequencing Center for Infectious Disease"/>
            <person name="Wu L."/>
            <person name="Ma J."/>
        </authorList>
    </citation>
    <scope>NUCLEOTIDE SEQUENCE [LARGE SCALE GENOMIC DNA]</scope>
    <source>
        <strain evidence="2">CCTCC AB 2013263</strain>
    </source>
</reference>
<accession>A0ABV8ABI8</accession>
<evidence type="ECO:0008006" key="3">
    <source>
        <dbReference type="Google" id="ProtNLM"/>
    </source>
</evidence>
<dbReference type="InterPro" id="IPR034660">
    <property type="entry name" value="DinB/YfiT-like"/>
</dbReference>
<protein>
    <recommendedName>
        <fullName evidence="3">Damage-inducible protein DinB</fullName>
    </recommendedName>
</protein>
<dbReference type="SUPFAM" id="SSF109854">
    <property type="entry name" value="DinB/YfiT-like putative metalloenzymes"/>
    <property type="match status" value="1"/>
</dbReference>
<evidence type="ECO:0000313" key="2">
    <source>
        <dbReference type="Proteomes" id="UP001595748"/>
    </source>
</evidence>
<dbReference type="Proteomes" id="UP001595748">
    <property type="component" value="Unassembled WGS sequence"/>
</dbReference>
<dbReference type="EMBL" id="JBHRZF010000229">
    <property type="protein sequence ID" value="MFC3863083.1"/>
    <property type="molecule type" value="Genomic_DNA"/>
</dbReference>
<sequence length="129" mass="14299">MTPEDLSTLLDEANHHPWESVKAALSKVDGQPHPRIGWLTTHLTETKRTYWTLVAEVTGILPPPGDAGLTRLMAWEVEAARKLPPESLTSLIDYEGTPFTVASLLRLNARHTTWHAGQIAALARRMQTA</sequence>
<comment type="caution">
    <text evidence="1">The sequence shown here is derived from an EMBL/GenBank/DDBJ whole genome shotgun (WGS) entry which is preliminary data.</text>
</comment>
<gene>
    <name evidence="1" type="ORF">ACFOPQ_20180</name>
</gene>
<evidence type="ECO:0000313" key="1">
    <source>
        <dbReference type="EMBL" id="MFC3863083.1"/>
    </source>
</evidence>
<dbReference type="Gene3D" id="1.20.120.450">
    <property type="entry name" value="dinb family like domain"/>
    <property type="match status" value="1"/>
</dbReference>
<dbReference type="RefSeq" id="WP_380081017.1">
    <property type="nucleotide sequence ID" value="NZ_JBHRZF010000229.1"/>
</dbReference>
<keyword evidence="2" id="KW-1185">Reference proteome</keyword>
<proteinExistence type="predicted"/>